<protein>
    <submittedName>
        <fullName evidence="8">NADPH-flavin oxidoreductase</fullName>
        <ecNumber evidence="8">1.5.1.38</ecNumber>
    </submittedName>
</protein>
<accession>A0A087CJE5</accession>
<evidence type="ECO:0000259" key="7">
    <source>
        <dbReference type="Pfam" id="PF00881"/>
    </source>
</evidence>
<keyword evidence="2 5" id="KW-0285">Flavoprotein</keyword>
<dbReference type="InterPro" id="IPR029479">
    <property type="entry name" value="Nitroreductase"/>
</dbReference>
<dbReference type="STRING" id="218140.BPSY_0489"/>
<evidence type="ECO:0000256" key="2">
    <source>
        <dbReference type="ARBA" id="ARBA00022630"/>
    </source>
</evidence>
<evidence type="ECO:0000313" key="9">
    <source>
        <dbReference type="Proteomes" id="UP000029050"/>
    </source>
</evidence>
<keyword evidence="4 5" id="KW-0560">Oxidoreductase</keyword>
<dbReference type="PANTHER" id="PTHR43425:SF2">
    <property type="entry name" value="OXYGEN-INSENSITIVE NADPH NITROREDUCTASE"/>
    <property type="match status" value="1"/>
</dbReference>
<dbReference type="SUPFAM" id="SSF55469">
    <property type="entry name" value="FMN-dependent nitroreductase-like"/>
    <property type="match status" value="1"/>
</dbReference>
<comment type="similarity">
    <text evidence="1 5">Belongs to the flavin oxidoreductase frp family.</text>
</comment>
<dbReference type="Gene3D" id="3.40.109.10">
    <property type="entry name" value="NADH Oxidase"/>
    <property type="match status" value="1"/>
</dbReference>
<evidence type="ECO:0000256" key="3">
    <source>
        <dbReference type="ARBA" id="ARBA00022643"/>
    </source>
</evidence>
<keyword evidence="5" id="KW-0521">NADP</keyword>
<evidence type="ECO:0000256" key="1">
    <source>
        <dbReference type="ARBA" id="ARBA00008366"/>
    </source>
</evidence>
<dbReference type="PANTHER" id="PTHR43425">
    <property type="entry name" value="OXYGEN-INSENSITIVE NADPH NITROREDUCTASE"/>
    <property type="match status" value="1"/>
</dbReference>
<keyword evidence="3 5" id="KW-0288">FMN</keyword>
<dbReference type="InterPro" id="IPR016446">
    <property type="entry name" value="Flavin_OxRdtase_Frp"/>
</dbReference>
<name>A0A087CJE5_9BIFI</name>
<dbReference type="AlphaFoldDB" id="A0A087CJE5"/>
<dbReference type="InterPro" id="IPR000415">
    <property type="entry name" value="Nitroreductase-like"/>
</dbReference>
<feature type="region of interest" description="Disordered" evidence="6">
    <location>
        <begin position="251"/>
        <end position="274"/>
    </location>
</feature>
<reference evidence="8 9" key="1">
    <citation type="submission" date="2014-03" db="EMBL/GenBank/DDBJ databases">
        <title>Genomics of Bifidobacteria.</title>
        <authorList>
            <person name="Ventura M."/>
            <person name="Milani C."/>
            <person name="Lugli G.A."/>
        </authorList>
    </citation>
    <scope>NUCLEOTIDE SEQUENCE [LARGE SCALE GENOMIC DNA]</scope>
    <source>
        <strain evidence="8 9">LMG 21775</strain>
    </source>
</reference>
<evidence type="ECO:0000256" key="6">
    <source>
        <dbReference type="SAM" id="MobiDB-lite"/>
    </source>
</evidence>
<keyword evidence="9" id="KW-1185">Reference proteome</keyword>
<evidence type="ECO:0000313" key="8">
    <source>
        <dbReference type="EMBL" id="KFI83395.1"/>
    </source>
</evidence>
<dbReference type="EC" id="1.5.1.38" evidence="8"/>
<proteinExistence type="inferred from homology"/>
<dbReference type="EMBL" id="JGZI01000007">
    <property type="protein sequence ID" value="KFI83395.1"/>
    <property type="molecule type" value="Genomic_DNA"/>
</dbReference>
<dbReference type="GO" id="GO:0052873">
    <property type="term" value="F:FMN reductase (NADPH) activity"/>
    <property type="evidence" value="ECO:0007669"/>
    <property type="project" value="UniProtKB-EC"/>
</dbReference>
<feature type="domain" description="Nitroreductase" evidence="7">
    <location>
        <begin position="27"/>
        <end position="184"/>
    </location>
</feature>
<sequence length="274" mass="30117">MSDTSHQAPAESSSHDSEQHPTIASLLNRRSIRHFKPSPVPPKVVDTLETVAQHAATSQYLNSWSMLRVEDEDLKQALARIGRQPYIAEAPLLYVFIIDQHRNARLAERQGVDTASEDFTLNSSYIFAQSQNDAVLALHAMETAAYALGLGCVILGSVLNDIDGLIDLLKLPALTYPVLGLAIGEPDEHPALKPRLSKTMQVFENTYPDDATLDLPDQALEDFDSAVHHYYDLRDPSRPLATFSEQIAAKSQASSPLAKPLEPPAIRQGFTPGR</sequence>
<feature type="compositionally biased region" description="Polar residues" evidence="6">
    <location>
        <begin position="1"/>
        <end position="12"/>
    </location>
</feature>
<feature type="region of interest" description="Disordered" evidence="6">
    <location>
        <begin position="1"/>
        <end position="21"/>
    </location>
</feature>
<dbReference type="PIRSF" id="PIRSF005426">
    <property type="entry name" value="Frp"/>
    <property type="match status" value="1"/>
</dbReference>
<dbReference type="eggNOG" id="COG0778">
    <property type="taxonomic scope" value="Bacteria"/>
</dbReference>
<dbReference type="Proteomes" id="UP000029050">
    <property type="component" value="Unassembled WGS sequence"/>
</dbReference>
<gene>
    <name evidence="8" type="ORF">BPSY_0489</name>
</gene>
<comment type="caution">
    <text evidence="8">The sequence shown here is derived from an EMBL/GenBank/DDBJ whole genome shotgun (WGS) entry which is preliminary data.</text>
</comment>
<evidence type="ECO:0000256" key="4">
    <source>
        <dbReference type="ARBA" id="ARBA00023002"/>
    </source>
</evidence>
<evidence type="ECO:0000256" key="5">
    <source>
        <dbReference type="PIRNR" id="PIRNR005426"/>
    </source>
</evidence>
<organism evidence="8 9">
    <name type="scientific">Bifidobacterium psychraerophilum</name>
    <dbReference type="NCBI Taxonomy" id="218140"/>
    <lineage>
        <taxon>Bacteria</taxon>
        <taxon>Bacillati</taxon>
        <taxon>Actinomycetota</taxon>
        <taxon>Actinomycetes</taxon>
        <taxon>Bifidobacteriales</taxon>
        <taxon>Bifidobacteriaceae</taxon>
        <taxon>Bifidobacterium</taxon>
    </lineage>
</organism>
<dbReference type="OrthoDB" id="3181400at2"/>
<dbReference type="Pfam" id="PF00881">
    <property type="entry name" value="Nitroreductase"/>
    <property type="match status" value="1"/>
</dbReference>